<accession>A0A6J8C1T7</accession>
<dbReference type="OrthoDB" id="10478009at2759"/>
<protein>
    <submittedName>
        <fullName evidence="2">Uncharacterized protein</fullName>
    </submittedName>
</protein>
<evidence type="ECO:0000256" key="1">
    <source>
        <dbReference type="SAM" id="SignalP"/>
    </source>
</evidence>
<keyword evidence="3" id="KW-1185">Reference proteome</keyword>
<feature type="chain" id="PRO_5026884404" evidence="1">
    <location>
        <begin position="18"/>
        <end position="250"/>
    </location>
</feature>
<gene>
    <name evidence="2" type="ORF">MCOR_24257</name>
</gene>
<dbReference type="EMBL" id="CACVKT020004311">
    <property type="protein sequence ID" value="CAC5389039.1"/>
    <property type="molecule type" value="Genomic_DNA"/>
</dbReference>
<dbReference type="Proteomes" id="UP000507470">
    <property type="component" value="Unassembled WGS sequence"/>
</dbReference>
<keyword evidence="1" id="KW-0732">Signal</keyword>
<evidence type="ECO:0000313" key="3">
    <source>
        <dbReference type="Proteomes" id="UP000507470"/>
    </source>
</evidence>
<name>A0A6J8C1T7_MYTCO</name>
<evidence type="ECO:0000313" key="2">
    <source>
        <dbReference type="EMBL" id="CAC5389039.1"/>
    </source>
</evidence>
<proteinExistence type="predicted"/>
<reference evidence="2 3" key="1">
    <citation type="submission" date="2020-06" db="EMBL/GenBank/DDBJ databases">
        <authorList>
            <person name="Li R."/>
            <person name="Bekaert M."/>
        </authorList>
    </citation>
    <scope>NUCLEOTIDE SEQUENCE [LARGE SCALE GENOMIC DNA]</scope>
    <source>
        <strain evidence="3">wild</strain>
    </source>
</reference>
<dbReference type="AlphaFoldDB" id="A0A6J8C1T7"/>
<feature type="signal peptide" evidence="1">
    <location>
        <begin position="1"/>
        <end position="17"/>
    </location>
</feature>
<organism evidence="2 3">
    <name type="scientific">Mytilus coruscus</name>
    <name type="common">Sea mussel</name>
    <dbReference type="NCBI Taxonomy" id="42192"/>
    <lineage>
        <taxon>Eukaryota</taxon>
        <taxon>Metazoa</taxon>
        <taxon>Spiralia</taxon>
        <taxon>Lophotrochozoa</taxon>
        <taxon>Mollusca</taxon>
        <taxon>Bivalvia</taxon>
        <taxon>Autobranchia</taxon>
        <taxon>Pteriomorphia</taxon>
        <taxon>Mytilida</taxon>
        <taxon>Mytiloidea</taxon>
        <taxon>Mytilidae</taxon>
        <taxon>Mytilinae</taxon>
        <taxon>Mytilus</taxon>
    </lineage>
</organism>
<sequence>MITTISIIVLLLEFTFALKPLNEHFETQQSKFNSVNVKSSEDDEHNGTERKFNGNIGQAGFLESKFKQFARRYKRQLHVNSRCTRDFFDRHLRQGRCLGVGQRNFRQELNETAYRFGSRFTLTANGRRSRNTFIVHPRKDPEKICQMLLRAVSRKIRSRRRKGYDWYEVTINFNEDVFGGYKLRLVDLQDIIWKDLGEDLWDLRFVGRCTCGKGTIKLRFFYERRHQKHMITINHFHEITNIKDHENCAL</sequence>